<name>A0A1H9IGD1_9EURY</name>
<dbReference type="OrthoDB" id="8638at2157"/>
<feature type="region of interest" description="Disordered" evidence="1">
    <location>
        <begin position="315"/>
        <end position="363"/>
    </location>
</feature>
<reference evidence="3" key="1">
    <citation type="submission" date="2016-10" db="EMBL/GenBank/DDBJ databases">
        <authorList>
            <person name="Varghese N."/>
            <person name="Submissions S."/>
        </authorList>
    </citation>
    <scope>NUCLEOTIDE SEQUENCE [LARGE SCALE GENOMIC DNA]</scope>
    <source>
        <strain evidence="3">DSM 25055</strain>
    </source>
</reference>
<proteinExistence type="predicted"/>
<feature type="compositionally biased region" description="Basic and acidic residues" evidence="1">
    <location>
        <begin position="334"/>
        <end position="363"/>
    </location>
</feature>
<sequence length="575" mass="63848">MVERRTVLESGIAVATATLGGLHASVEASSGSGAVTGDAGDGLVVNDFETATYPGANELEEWSNHVAFEDDALTDGALRLEYDDGGFFASTLLADFSGYDRFEMVVRGDDGGEEADIDLRIGDVRDRLSNLTDDSIETTFSTVTVDLADANVDRSAVRQLRFDFWHGASGAVEIGELAFVGDGDGGSEITGDTTLAEFYPDYVAEDVPASWLSYLPDSVDEDPHGSHDQVNWPDGEKADAFDVDLEAIQETVEDGTLTFDEMGTQALEHVRTYEAEGFPRQASAKLLPRLSLLPDETEDLTYHNEPMAFWDETAGPVAATNDPDQLIQDPWPPDARDYRPEGVRLRDRAHDQPDHESDPDDEWYRPDVEWTRADRLPDDRYHDDDNPIHDLADGIHPATGDPLGGDGFTANAPMEVEAKIHEENAGFWYQVLQFRNTSSVPYFLNAAVIMWIGPSGANGNLRAGHYNNEQRPHPGYGHPQRDIIEVVHDEDRKLSAYAVRLAFHDEPYNMRTAYPDQYWALEQGMTPPSGRFETPEERQELVDIMAETCHVEVETEMDRNIDLMDAVGLRNRMSN</sequence>
<keyword evidence="3" id="KW-1185">Reference proteome</keyword>
<dbReference type="Proteomes" id="UP000199114">
    <property type="component" value="Unassembled WGS sequence"/>
</dbReference>
<evidence type="ECO:0000313" key="3">
    <source>
        <dbReference type="Proteomes" id="UP000199114"/>
    </source>
</evidence>
<organism evidence="2 3">
    <name type="scientific">Natrinema salaciae</name>
    <dbReference type="NCBI Taxonomy" id="1186196"/>
    <lineage>
        <taxon>Archaea</taxon>
        <taxon>Methanobacteriati</taxon>
        <taxon>Methanobacteriota</taxon>
        <taxon>Stenosarchaea group</taxon>
        <taxon>Halobacteria</taxon>
        <taxon>Halobacteriales</taxon>
        <taxon>Natrialbaceae</taxon>
        <taxon>Natrinema</taxon>
    </lineage>
</organism>
<dbReference type="Gene3D" id="2.60.120.430">
    <property type="entry name" value="Galactose-binding lectin"/>
    <property type="match status" value="1"/>
</dbReference>
<evidence type="ECO:0000313" key="2">
    <source>
        <dbReference type="EMBL" id="SEQ73532.1"/>
    </source>
</evidence>
<dbReference type="EMBL" id="FOFD01000003">
    <property type="protein sequence ID" value="SEQ73532.1"/>
    <property type="molecule type" value="Genomic_DNA"/>
</dbReference>
<evidence type="ECO:0000256" key="1">
    <source>
        <dbReference type="SAM" id="MobiDB-lite"/>
    </source>
</evidence>
<dbReference type="RefSeq" id="WP_090617438.1">
    <property type="nucleotide sequence ID" value="NZ_FOFD01000003.1"/>
</dbReference>
<accession>A0A1H9IGD1</accession>
<gene>
    <name evidence="2" type="ORF">SAMN04489841_2221</name>
</gene>
<protein>
    <submittedName>
        <fullName evidence="2">Uncharacterized protein</fullName>
    </submittedName>
</protein>
<dbReference type="STRING" id="1186196.SAMN04489841_2221"/>
<dbReference type="AlphaFoldDB" id="A0A1H9IGD1"/>